<dbReference type="RefSeq" id="XP_043163323.1">
    <property type="nucleotide sequence ID" value="XM_043307388.1"/>
</dbReference>
<dbReference type="GeneID" id="67000467"/>
<reference evidence="3 4" key="1">
    <citation type="submission" date="2018-10" db="EMBL/GenBank/DDBJ databases">
        <title>Pan-genome distribution and transcriptional activeness of fungal secondary metabolism genes in Aspergillus section Fumigati.</title>
        <authorList>
            <person name="Takahashi H."/>
            <person name="Umemura M."/>
            <person name="Ninomiya A."/>
            <person name="Kusuya Y."/>
            <person name="Urayama S."/>
            <person name="Shimizu M."/>
            <person name="Watanabe A."/>
            <person name="Kamei K."/>
            <person name="Yaguchi T."/>
            <person name="Hagiwara D."/>
        </authorList>
    </citation>
    <scope>NUCLEOTIDE SEQUENCE [LARGE SCALE GENOMIC DNA]</scope>
    <source>
        <strain evidence="3 4">IFM 55266</strain>
    </source>
</reference>
<name>A0A9P3BK34_9EURO</name>
<feature type="compositionally biased region" description="Basic and acidic residues" evidence="1">
    <location>
        <begin position="213"/>
        <end position="223"/>
    </location>
</feature>
<evidence type="ECO:0000259" key="2">
    <source>
        <dbReference type="Pfam" id="PF13391"/>
    </source>
</evidence>
<evidence type="ECO:0000313" key="4">
    <source>
        <dbReference type="Proteomes" id="UP001043456"/>
    </source>
</evidence>
<feature type="domain" description="HNH nuclease" evidence="2">
    <location>
        <begin position="258"/>
        <end position="341"/>
    </location>
</feature>
<dbReference type="Proteomes" id="UP001043456">
    <property type="component" value="Unassembled WGS sequence"/>
</dbReference>
<feature type="region of interest" description="Disordered" evidence="1">
    <location>
        <begin position="438"/>
        <end position="506"/>
    </location>
</feature>
<comment type="caution">
    <text evidence="3">The sequence shown here is derived from an EMBL/GenBank/DDBJ whole genome shotgun (WGS) entry which is preliminary data.</text>
</comment>
<dbReference type="AlphaFoldDB" id="A0A9P3BK34"/>
<organism evidence="3 4">
    <name type="scientific">Aspergillus pseudoviridinutans</name>
    <dbReference type="NCBI Taxonomy" id="1517512"/>
    <lineage>
        <taxon>Eukaryota</taxon>
        <taxon>Fungi</taxon>
        <taxon>Dikarya</taxon>
        <taxon>Ascomycota</taxon>
        <taxon>Pezizomycotina</taxon>
        <taxon>Eurotiomycetes</taxon>
        <taxon>Eurotiomycetidae</taxon>
        <taxon>Eurotiales</taxon>
        <taxon>Aspergillaceae</taxon>
        <taxon>Aspergillus</taxon>
        <taxon>Aspergillus subgen. Fumigati</taxon>
    </lineage>
</organism>
<dbReference type="Pfam" id="PF13391">
    <property type="entry name" value="HNH_2"/>
    <property type="match status" value="1"/>
</dbReference>
<feature type="region of interest" description="Disordered" evidence="1">
    <location>
        <begin position="137"/>
        <end position="223"/>
    </location>
</feature>
<keyword evidence="4" id="KW-1185">Reference proteome</keyword>
<evidence type="ECO:0000256" key="1">
    <source>
        <dbReference type="SAM" id="MobiDB-lite"/>
    </source>
</evidence>
<sequence>MSPRKCFYFSEHPQDQDQSKQNQKLNLIESFIIDCSDIISIITMASPSHPGAPSEGLALVPPDALFEDPERVKLINMIAEKLGQTEHTKVISTYKTTYSALWLADIEKLKGLVGYEPLLLFSLLQTFEIRHKIAERWSQKDKDAESRAPSAPQTPIKATPPRFPSSSAPGPSPGDSTSEPPTSTPQRQPLSLETSGSPATLKRPGESLGTPEGAKKPRLGEDVVAADESRDELVLVAKAYKSRDQSVADACKLRDKACILTKCTREISESCHLFPFSMNDWRMHRKKMFFEGLRMFWCKEKVNEWCKAVYGDVAGTEKLQNQILLSPNAHKLHTAGWFVFEPIDEDKVHGKWLKLRFWWLKRHDHQGGVKFDVAPQLPPDLCPKEYGVALHRVDNDHPLVSGEEFTLETHDPKTHPLPDTRLLELQWIMNRVLALRGGAEPEDLEDESDGDSDEGLDYFARPVLQSPSLPGQSSPPSSLTNIASDEPKANPVVATTDTLRHEQVEE</sequence>
<feature type="compositionally biased region" description="Low complexity" evidence="1">
    <location>
        <begin position="464"/>
        <end position="479"/>
    </location>
</feature>
<feature type="compositionally biased region" description="Polar residues" evidence="1">
    <location>
        <begin position="179"/>
        <end position="198"/>
    </location>
</feature>
<proteinExistence type="predicted"/>
<dbReference type="InterPro" id="IPR003615">
    <property type="entry name" value="HNH_nuc"/>
</dbReference>
<evidence type="ECO:0000313" key="3">
    <source>
        <dbReference type="EMBL" id="GIJ92577.1"/>
    </source>
</evidence>
<dbReference type="EMBL" id="BHVY01000010">
    <property type="protein sequence ID" value="GIJ92577.1"/>
    <property type="molecule type" value="Genomic_DNA"/>
</dbReference>
<gene>
    <name evidence="3" type="ORF">Asppvi_001855</name>
</gene>
<accession>A0A9P3BK34</accession>
<feature type="compositionally biased region" description="Basic and acidic residues" evidence="1">
    <location>
        <begin position="137"/>
        <end position="146"/>
    </location>
</feature>
<protein>
    <recommendedName>
        <fullName evidence="2">HNH nuclease domain-containing protein</fullName>
    </recommendedName>
</protein>
<dbReference type="OrthoDB" id="5416097at2759"/>
<feature type="compositionally biased region" description="Low complexity" evidence="1">
    <location>
        <begin position="164"/>
        <end position="178"/>
    </location>
</feature>
<feature type="compositionally biased region" description="Acidic residues" evidence="1">
    <location>
        <begin position="440"/>
        <end position="456"/>
    </location>
</feature>